<dbReference type="PANTHER" id="PTHR24138:SF10">
    <property type="entry name" value="PHOSPHOLIPASE A2"/>
    <property type="match status" value="1"/>
</dbReference>
<dbReference type="NCBIfam" id="NF041079">
    <property type="entry name" value="CBASS_lipase"/>
    <property type="match status" value="1"/>
</dbReference>
<evidence type="ECO:0000256" key="2">
    <source>
        <dbReference type="PROSITE-ProRule" id="PRU01161"/>
    </source>
</evidence>
<dbReference type="InterPro" id="IPR047156">
    <property type="entry name" value="Teg/CotR/CapV-like"/>
</dbReference>
<gene>
    <name evidence="4" type="ORF">R2APBS1_1847</name>
    <name evidence="5" type="ORF">R2APBS1_2092</name>
</gene>
<dbReference type="KEGG" id="rhd:R2APBS1_2092"/>
<feature type="short sequence motif" description="GXSXG" evidence="2">
    <location>
        <begin position="62"/>
        <end position="66"/>
    </location>
</feature>
<feature type="domain" description="PNPLA" evidence="3">
    <location>
        <begin position="20"/>
        <end position="207"/>
    </location>
</feature>
<dbReference type="Proteomes" id="UP000011859">
    <property type="component" value="Chromosome"/>
</dbReference>
<protein>
    <submittedName>
        <fullName evidence="4">Patatin</fullName>
    </submittedName>
</protein>
<reference evidence="4 6" key="1">
    <citation type="submission" date="2012-04" db="EMBL/GenBank/DDBJ databases">
        <title>Complete genome of Rhodanobacter sp. 2APBS1.</title>
        <authorList>
            <consortium name="US DOE Joint Genome Institute"/>
            <person name="Huntemann M."/>
            <person name="Wei C.-L."/>
            <person name="Han J."/>
            <person name="Detter J.C."/>
            <person name="Han C."/>
            <person name="Tapia R."/>
            <person name="Munk A.C.C."/>
            <person name="Chen A."/>
            <person name="Krypides N."/>
            <person name="Mavromatis K."/>
            <person name="Markowitz V."/>
            <person name="Szeto E."/>
            <person name="Ivanova N."/>
            <person name="Mikhailova N."/>
            <person name="Ovchinnikova G."/>
            <person name="Pagani I."/>
            <person name="Pati A."/>
            <person name="Goodwin L."/>
            <person name="Peters L."/>
            <person name="Pitluck S."/>
            <person name="Woyke T."/>
            <person name="Prakash O."/>
            <person name="Elkins J."/>
            <person name="Brown S."/>
            <person name="Palumbo A."/>
            <person name="Hemme C."/>
            <person name="Zhou J."/>
            <person name="Watson D."/>
            <person name="Jardine P."/>
            <person name="Kostka J."/>
            <person name="Green S."/>
        </authorList>
    </citation>
    <scope>NUCLEOTIDE SEQUENCE [LARGE SCALE GENOMIC DNA]</scope>
    <source>
        <strain evidence="4 6">2APBS1</strain>
    </source>
</reference>
<proteinExistence type="predicted"/>
<feature type="active site" description="Proton acceptor" evidence="2">
    <location>
        <position position="194"/>
    </location>
</feature>
<keyword evidence="6" id="KW-1185">Reference proteome</keyword>
<sequence precursor="true">MHLAQPPSPRAGTARLFSVLTLDGGGARGYLTLKILECVEAYLNTLTDNALPLGARFDLICGTSTGGIIALALALGRPVSEISALYERHVPRIFGSTMRRFGWMRNFRPRYRSDALREAMHAFFGDLTLGAVQTDVCVTAASLTNARPHLFRSDYAKPGPWRGEDRLADLALATSAAPTFFAAHATERLSDLVDGGLYANNPALLGVVEAFQFSRPSRRGIAPPHDLGATCLAQLAVLSIGTGEQCAMPYTPERLRNGGLLAWGAHFHNVIDESQSQYTNLLAAGLLGTAYHRINPRLDFPMAMDDVRRLPALKNLAELSVSDEEFLRTRMAIF</sequence>
<dbReference type="EMBL" id="CP003470">
    <property type="protein sequence ID" value="AGG88971.1"/>
    <property type="molecule type" value="Genomic_DNA"/>
</dbReference>
<name>M4NMT4_9GAMM</name>
<dbReference type="GO" id="GO:0016787">
    <property type="term" value="F:hydrolase activity"/>
    <property type="evidence" value="ECO:0007669"/>
    <property type="project" value="UniProtKB-UniRule"/>
</dbReference>
<dbReference type="EMBL" id="CP003470">
    <property type="protein sequence ID" value="AGG89213.1"/>
    <property type="molecule type" value="Genomic_DNA"/>
</dbReference>
<feature type="short sequence motif" description="DGA/G" evidence="2">
    <location>
        <begin position="194"/>
        <end position="196"/>
    </location>
</feature>
<dbReference type="Gene3D" id="3.40.1090.10">
    <property type="entry name" value="Cytosolic phospholipase A2 catalytic domain"/>
    <property type="match status" value="1"/>
</dbReference>
<evidence type="ECO:0000256" key="1">
    <source>
        <dbReference type="ARBA" id="ARBA00023098"/>
    </source>
</evidence>
<keyword evidence="2" id="KW-0442">Lipid degradation</keyword>
<dbReference type="PANTHER" id="PTHR24138">
    <property type="entry name" value="INTRACELLLAR PHOSPHOLIPASE A FAMILY"/>
    <property type="match status" value="1"/>
</dbReference>
<dbReference type="OrthoDB" id="9807112at2"/>
<feature type="short sequence motif" description="GXGXXG" evidence="2">
    <location>
        <begin position="24"/>
        <end position="29"/>
    </location>
</feature>
<keyword evidence="1 2" id="KW-0443">Lipid metabolism</keyword>
<accession>M4NMT4</accession>
<keyword evidence="2" id="KW-0378">Hydrolase</keyword>
<dbReference type="HOGENOM" id="CLU_000288_144_9_6"/>
<dbReference type="InterPro" id="IPR016035">
    <property type="entry name" value="Acyl_Trfase/lysoPLipase"/>
</dbReference>
<evidence type="ECO:0000259" key="3">
    <source>
        <dbReference type="PROSITE" id="PS51635"/>
    </source>
</evidence>
<dbReference type="STRING" id="666685.R2APBS1_1847"/>
<dbReference type="InterPro" id="IPR002641">
    <property type="entry name" value="PNPLA_dom"/>
</dbReference>
<dbReference type="eggNOG" id="COG3621">
    <property type="taxonomic scope" value="Bacteria"/>
</dbReference>
<organism evidence="4 6">
    <name type="scientific">Rhodanobacter denitrificans</name>
    <dbReference type="NCBI Taxonomy" id="666685"/>
    <lineage>
        <taxon>Bacteria</taxon>
        <taxon>Pseudomonadati</taxon>
        <taxon>Pseudomonadota</taxon>
        <taxon>Gammaproteobacteria</taxon>
        <taxon>Lysobacterales</taxon>
        <taxon>Rhodanobacteraceae</taxon>
        <taxon>Rhodanobacter</taxon>
    </lineage>
</organism>
<dbReference type="CDD" id="cd07199">
    <property type="entry name" value="Pat17_PNPLA8_PNPLA9_like"/>
    <property type="match status" value="1"/>
</dbReference>
<evidence type="ECO:0000313" key="6">
    <source>
        <dbReference type="Proteomes" id="UP000011859"/>
    </source>
</evidence>
<feature type="active site" description="Nucleophile" evidence="2">
    <location>
        <position position="64"/>
    </location>
</feature>
<evidence type="ECO:0000313" key="4">
    <source>
        <dbReference type="EMBL" id="AGG88971.1"/>
    </source>
</evidence>
<evidence type="ECO:0000313" key="5">
    <source>
        <dbReference type="EMBL" id="AGG89213.1"/>
    </source>
</evidence>
<dbReference type="SUPFAM" id="SSF52151">
    <property type="entry name" value="FabD/lysophospholipase-like"/>
    <property type="match status" value="1"/>
</dbReference>
<dbReference type="GO" id="GO:0016042">
    <property type="term" value="P:lipid catabolic process"/>
    <property type="evidence" value="ECO:0007669"/>
    <property type="project" value="UniProtKB-UniRule"/>
</dbReference>
<dbReference type="Pfam" id="PF01734">
    <property type="entry name" value="Patatin"/>
    <property type="match status" value="1"/>
</dbReference>
<dbReference type="PROSITE" id="PS51635">
    <property type="entry name" value="PNPLA"/>
    <property type="match status" value="1"/>
</dbReference>
<dbReference type="AlphaFoldDB" id="M4NMT4"/>
<dbReference type="KEGG" id="rhd:R2APBS1_1847"/>